<feature type="transmembrane region" description="Helical" evidence="1">
    <location>
        <begin position="26"/>
        <end position="49"/>
    </location>
</feature>
<dbReference type="InterPro" id="IPR025608">
    <property type="entry name" value="TcpE"/>
</dbReference>
<name>A0AAX2KKT0_ENTFL</name>
<dbReference type="Pfam" id="PF12648">
    <property type="entry name" value="TcpE"/>
    <property type="match status" value="1"/>
</dbReference>
<gene>
    <name evidence="2" type="ORF">NCTC13379_00455</name>
</gene>
<keyword evidence="1" id="KW-0472">Membrane</keyword>
<protein>
    <submittedName>
        <fullName evidence="2">TcpE family</fullName>
    </submittedName>
</protein>
<dbReference type="RefSeq" id="WP_002359318.1">
    <property type="nucleotide sequence ID" value="NZ_BLPK01000003.1"/>
</dbReference>
<evidence type="ECO:0000256" key="1">
    <source>
        <dbReference type="SAM" id="Phobius"/>
    </source>
</evidence>
<reference evidence="2 3" key="1">
    <citation type="submission" date="2018-06" db="EMBL/GenBank/DDBJ databases">
        <authorList>
            <consortium name="Pathogen Informatics"/>
            <person name="Doyle S."/>
        </authorList>
    </citation>
    <scope>NUCLEOTIDE SEQUENCE [LARGE SCALE GENOMIC DNA]</scope>
    <source>
        <strain evidence="2 3">NCTC13379</strain>
    </source>
</reference>
<dbReference type="Proteomes" id="UP000254396">
    <property type="component" value="Unassembled WGS sequence"/>
</dbReference>
<keyword evidence="1" id="KW-1133">Transmembrane helix</keyword>
<proteinExistence type="predicted"/>
<dbReference type="EMBL" id="UGIX01000001">
    <property type="protein sequence ID" value="STP63611.1"/>
    <property type="molecule type" value="Genomic_DNA"/>
</dbReference>
<sequence length="129" mass="15194">MKHFDYSRGLKAPYSLQVIKSPKGKIVWYFAQPLSLAYLVMLFLGIVLTGIFWKFVPLPLIFGINLNLMIMLYFPNKVARWYTETEFEGKTGLAFLKDGFVYVKNYVLDNRSIISFERVKEIEEFSFKR</sequence>
<evidence type="ECO:0000313" key="2">
    <source>
        <dbReference type="EMBL" id="STP63611.1"/>
    </source>
</evidence>
<organism evidence="2 3">
    <name type="scientific">Enterococcus faecalis</name>
    <name type="common">Streptococcus faecalis</name>
    <dbReference type="NCBI Taxonomy" id="1351"/>
    <lineage>
        <taxon>Bacteria</taxon>
        <taxon>Bacillati</taxon>
        <taxon>Bacillota</taxon>
        <taxon>Bacilli</taxon>
        <taxon>Lactobacillales</taxon>
        <taxon>Enterococcaceae</taxon>
        <taxon>Enterococcus</taxon>
    </lineage>
</organism>
<dbReference type="AlphaFoldDB" id="A0AAX2KKT0"/>
<comment type="caution">
    <text evidence="2">The sequence shown here is derived from an EMBL/GenBank/DDBJ whole genome shotgun (WGS) entry which is preliminary data.</text>
</comment>
<evidence type="ECO:0000313" key="3">
    <source>
        <dbReference type="Proteomes" id="UP000254396"/>
    </source>
</evidence>
<keyword evidence="1" id="KW-0812">Transmembrane</keyword>
<feature type="transmembrane region" description="Helical" evidence="1">
    <location>
        <begin position="55"/>
        <end position="74"/>
    </location>
</feature>
<accession>A0AAX2KKT0</accession>